<keyword evidence="3" id="KW-1185">Reference proteome</keyword>
<evidence type="ECO:0000313" key="3">
    <source>
        <dbReference type="Proteomes" id="UP000887159"/>
    </source>
</evidence>
<accession>A0A8X6UWF2</accession>
<protein>
    <submittedName>
        <fullName evidence="2">Uncharacterized protein</fullName>
    </submittedName>
</protein>
<organism evidence="2 3">
    <name type="scientific">Trichonephila clavipes</name>
    <name type="common">Golden silk orbweaver</name>
    <name type="synonym">Nephila clavipes</name>
    <dbReference type="NCBI Taxonomy" id="2585209"/>
    <lineage>
        <taxon>Eukaryota</taxon>
        <taxon>Metazoa</taxon>
        <taxon>Ecdysozoa</taxon>
        <taxon>Arthropoda</taxon>
        <taxon>Chelicerata</taxon>
        <taxon>Arachnida</taxon>
        <taxon>Araneae</taxon>
        <taxon>Araneomorphae</taxon>
        <taxon>Entelegynae</taxon>
        <taxon>Araneoidea</taxon>
        <taxon>Nephilidae</taxon>
        <taxon>Trichonephila</taxon>
    </lineage>
</organism>
<feature type="region of interest" description="Disordered" evidence="1">
    <location>
        <begin position="84"/>
        <end position="110"/>
    </location>
</feature>
<dbReference type="AlphaFoldDB" id="A0A8X6UWF2"/>
<gene>
    <name evidence="2" type="ORF">TNCV_3849181</name>
</gene>
<comment type="caution">
    <text evidence="2">The sequence shown here is derived from an EMBL/GenBank/DDBJ whole genome shotgun (WGS) entry which is preliminary data.</text>
</comment>
<dbReference type="EMBL" id="BMAU01021094">
    <property type="protein sequence ID" value="GFX90343.1"/>
    <property type="molecule type" value="Genomic_DNA"/>
</dbReference>
<name>A0A8X6UWF2_TRICX</name>
<reference evidence="2" key="1">
    <citation type="submission" date="2020-08" db="EMBL/GenBank/DDBJ databases">
        <title>Multicomponent nature underlies the extraordinary mechanical properties of spider dragline silk.</title>
        <authorList>
            <person name="Kono N."/>
            <person name="Nakamura H."/>
            <person name="Mori M."/>
            <person name="Yoshida Y."/>
            <person name="Ohtoshi R."/>
            <person name="Malay A.D."/>
            <person name="Moran D.A.P."/>
            <person name="Tomita M."/>
            <person name="Numata K."/>
            <person name="Arakawa K."/>
        </authorList>
    </citation>
    <scope>NUCLEOTIDE SEQUENCE</scope>
</reference>
<proteinExistence type="predicted"/>
<evidence type="ECO:0000256" key="1">
    <source>
        <dbReference type="SAM" id="MobiDB-lite"/>
    </source>
</evidence>
<sequence>MSSHPSITEDWSRKGLMLVLWLKILLLAYCCSLERRCHLLDRSKLRGLITLRLRYSSTSINIPSFEIDFDYLSNIPCLKPAPPRHSEAYSMDESAPLPNLRDSFERNTSS</sequence>
<dbReference type="Proteomes" id="UP000887159">
    <property type="component" value="Unassembled WGS sequence"/>
</dbReference>
<evidence type="ECO:0000313" key="2">
    <source>
        <dbReference type="EMBL" id="GFX90343.1"/>
    </source>
</evidence>